<dbReference type="EMBL" id="ML978080">
    <property type="protein sequence ID" value="KAF2009096.1"/>
    <property type="molecule type" value="Genomic_DNA"/>
</dbReference>
<accession>A0A6A5X862</accession>
<dbReference type="GO" id="GO:0016616">
    <property type="term" value="F:oxidoreductase activity, acting on the CH-OH group of donors, NAD or NADP as acceptor"/>
    <property type="evidence" value="ECO:0007669"/>
    <property type="project" value="UniProtKB-ARBA"/>
</dbReference>
<evidence type="ECO:0000259" key="6">
    <source>
        <dbReference type="Pfam" id="PF00248"/>
    </source>
</evidence>
<dbReference type="PANTHER" id="PTHR43827:SF3">
    <property type="entry name" value="NADP-DEPENDENT OXIDOREDUCTASE DOMAIN-CONTAINING PROTEIN"/>
    <property type="match status" value="1"/>
</dbReference>
<dbReference type="OrthoDB" id="416253at2759"/>
<evidence type="ECO:0000256" key="4">
    <source>
        <dbReference type="PIRSR" id="PIRSR000097-1"/>
    </source>
</evidence>
<reference evidence="7" key="1">
    <citation type="journal article" date="2020" name="Stud. Mycol.">
        <title>101 Dothideomycetes genomes: a test case for predicting lifestyles and emergence of pathogens.</title>
        <authorList>
            <person name="Haridas S."/>
            <person name="Albert R."/>
            <person name="Binder M."/>
            <person name="Bloem J."/>
            <person name="Labutti K."/>
            <person name="Salamov A."/>
            <person name="Andreopoulos B."/>
            <person name="Baker S."/>
            <person name="Barry K."/>
            <person name="Bills G."/>
            <person name="Bluhm B."/>
            <person name="Cannon C."/>
            <person name="Castanera R."/>
            <person name="Culley D."/>
            <person name="Daum C."/>
            <person name="Ezra D."/>
            <person name="Gonzalez J."/>
            <person name="Henrissat B."/>
            <person name="Kuo A."/>
            <person name="Liang C."/>
            <person name="Lipzen A."/>
            <person name="Lutzoni F."/>
            <person name="Magnuson J."/>
            <person name="Mondo S."/>
            <person name="Nolan M."/>
            <person name="Ohm R."/>
            <person name="Pangilinan J."/>
            <person name="Park H.-J."/>
            <person name="Ramirez L."/>
            <person name="Alfaro M."/>
            <person name="Sun H."/>
            <person name="Tritt A."/>
            <person name="Yoshinaga Y."/>
            <person name="Zwiers L.-H."/>
            <person name="Turgeon B."/>
            <person name="Goodwin S."/>
            <person name="Spatafora J."/>
            <person name="Crous P."/>
            <person name="Grigoriev I."/>
        </authorList>
    </citation>
    <scope>NUCLEOTIDE SEQUENCE</scope>
    <source>
        <strain evidence="7">CBS 175.79</strain>
    </source>
</reference>
<dbReference type="InterPro" id="IPR018170">
    <property type="entry name" value="Aldo/ket_reductase_CS"/>
</dbReference>
<evidence type="ECO:0000256" key="3">
    <source>
        <dbReference type="ARBA" id="ARBA00023002"/>
    </source>
</evidence>
<dbReference type="InterPro" id="IPR020471">
    <property type="entry name" value="AKR"/>
</dbReference>
<name>A0A6A5X862_9PLEO</name>
<organism evidence="7 8">
    <name type="scientific">Aaosphaeria arxii CBS 175.79</name>
    <dbReference type="NCBI Taxonomy" id="1450172"/>
    <lineage>
        <taxon>Eukaryota</taxon>
        <taxon>Fungi</taxon>
        <taxon>Dikarya</taxon>
        <taxon>Ascomycota</taxon>
        <taxon>Pezizomycotina</taxon>
        <taxon>Dothideomycetes</taxon>
        <taxon>Pleosporomycetidae</taxon>
        <taxon>Pleosporales</taxon>
        <taxon>Pleosporales incertae sedis</taxon>
        <taxon>Aaosphaeria</taxon>
    </lineage>
</organism>
<evidence type="ECO:0000313" key="8">
    <source>
        <dbReference type="Proteomes" id="UP000799778"/>
    </source>
</evidence>
<dbReference type="GeneID" id="54287613"/>
<dbReference type="InterPro" id="IPR023210">
    <property type="entry name" value="NADP_OxRdtase_dom"/>
</dbReference>
<dbReference type="SUPFAM" id="SSF51430">
    <property type="entry name" value="NAD(P)-linked oxidoreductase"/>
    <property type="match status" value="1"/>
</dbReference>
<feature type="domain" description="NADP-dependent oxidoreductase" evidence="6">
    <location>
        <begin position="24"/>
        <end position="158"/>
    </location>
</feature>
<dbReference type="Proteomes" id="UP000799778">
    <property type="component" value="Unassembled WGS sequence"/>
</dbReference>
<dbReference type="Pfam" id="PF00248">
    <property type="entry name" value="Aldo_ket_red"/>
    <property type="match status" value="1"/>
</dbReference>
<evidence type="ECO:0000256" key="1">
    <source>
        <dbReference type="ARBA" id="ARBA00007905"/>
    </source>
</evidence>
<keyword evidence="8" id="KW-1185">Reference proteome</keyword>
<evidence type="ECO:0000256" key="2">
    <source>
        <dbReference type="ARBA" id="ARBA00022857"/>
    </source>
</evidence>
<sequence>MDIPYLPLRDGNKIPMVGDTTFNQELVDVAEIAIRKGFHHIDCAEMYDTEQEIGIAIKKAVAQGIDDIAAALDHSLEKMQLTYFDLYLIHVPFFAKSDSDFQEKSIGVSNYLRPHLEATLKTATDPPVINQIEYHPYLQRADSFLPWMREHGIQVASFKGLTPAFRCPEGPLVGCLSRIAEAHNTKETSILLAWLIQNGVIAITTTLQPKRLDDYARALTLKLTNEELHEISDVGSKFHFRTSWQEKFEESDRA</sequence>
<dbReference type="Gene3D" id="3.20.20.100">
    <property type="entry name" value="NADP-dependent oxidoreductase domain"/>
    <property type="match status" value="1"/>
</dbReference>
<evidence type="ECO:0000256" key="5">
    <source>
        <dbReference type="PIRSR" id="PIRSR000097-2"/>
    </source>
</evidence>
<dbReference type="PANTHER" id="PTHR43827">
    <property type="entry name" value="2,5-DIKETO-D-GLUCONIC ACID REDUCTASE"/>
    <property type="match status" value="1"/>
</dbReference>
<feature type="binding site" evidence="5">
    <location>
        <position position="90"/>
    </location>
    <ligand>
        <name>substrate</name>
    </ligand>
</feature>
<protein>
    <submittedName>
        <fullName evidence="7">Aldo/keto reductase</fullName>
    </submittedName>
</protein>
<dbReference type="AlphaFoldDB" id="A0A6A5X862"/>
<gene>
    <name evidence="7" type="ORF">BU24DRAFT_437574</name>
</gene>
<keyword evidence="3" id="KW-0560">Oxidoreductase</keyword>
<feature type="active site" description="Proton donor" evidence="4">
    <location>
        <position position="47"/>
    </location>
</feature>
<proteinExistence type="inferred from homology"/>
<evidence type="ECO:0000313" key="7">
    <source>
        <dbReference type="EMBL" id="KAF2009096.1"/>
    </source>
</evidence>
<comment type="similarity">
    <text evidence="1">Belongs to the aldo/keto reductase family.</text>
</comment>
<keyword evidence="2" id="KW-0521">NADP</keyword>
<dbReference type="RefSeq" id="XP_033377435.1">
    <property type="nucleotide sequence ID" value="XM_033530216.1"/>
</dbReference>
<dbReference type="InterPro" id="IPR036812">
    <property type="entry name" value="NAD(P)_OxRdtase_dom_sf"/>
</dbReference>
<dbReference type="PIRSF" id="PIRSF000097">
    <property type="entry name" value="AKR"/>
    <property type="match status" value="1"/>
</dbReference>
<dbReference type="PROSITE" id="PS00062">
    <property type="entry name" value="ALDOKETO_REDUCTASE_2"/>
    <property type="match status" value="1"/>
</dbReference>